<dbReference type="AlphaFoldDB" id="A0A2Z7CYA1"/>
<reference evidence="1 2" key="1">
    <citation type="journal article" date="2015" name="Proc. Natl. Acad. Sci. U.S.A.">
        <title>The resurrection genome of Boea hygrometrica: A blueprint for survival of dehydration.</title>
        <authorList>
            <person name="Xiao L."/>
            <person name="Yang G."/>
            <person name="Zhang L."/>
            <person name="Yang X."/>
            <person name="Zhao S."/>
            <person name="Ji Z."/>
            <person name="Zhou Q."/>
            <person name="Hu M."/>
            <person name="Wang Y."/>
            <person name="Chen M."/>
            <person name="Xu Y."/>
            <person name="Jin H."/>
            <person name="Xiao X."/>
            <person name="Hu G."/>
            <person name="Bao F."/>
            <person name="Hu Y."/>
            <person name="Wan P."/>
            <person name="Li L."/>
            <person name="Deng X."/>
            <person name="Kuang T."/>
            <person name="Xiang C."/>
            <person name="Zhu J.K."/>
            <person name="Oliver M.J."/>
            <person name="He Y."/>
        </authorList>
    </citation>
    <scope>NUCLEOTIDE SEQUENCE [LARGE SCALE GENOMIC DNA]</scope>
    <source>
        <strain evidence="2">cv. XS01</strain>
    </source>
</reference>
<sequence length="54" mass="6361">MLVQEQPALIPLVRTEGSDLSRTKLNNTGGRDRRDLIRQENNWSYNSSRFLERE</sequence>
<proteinExistence type="predicted"/>
<dbReference type="EMBL" id="KQ992999">
    <property type="protein sequence ID" value="KZV49639.1"/>
    <property type="molecule type" value="Genomic_DNA"/>
</dbReference>
<keyword evidence="2" id="KW-1185">Reference proteome</keyword>
<name>A0A2Z7CYA1_9LAMI</name>
<gene>
    <name evidence="1" type="ORF">F511_08960</name>
</gene>
<organism evidence="1 2">
    <name type="scientific">Dorcoceras hygrometricum</name>
    <dbReference type="NCBI Taxonomy" id="472368"/>
    <lineage>
        <taxon>Eukaryota</taxon>
        <taxon>Viridiplantae</taxon>
        <taxon>Streptophyta</taxon>
        <taxon>Embryophyta</taxon>
        <taxon>Tracheophyta</taxon>
        <taxon>Spermatophyta</taxon>
        <taxon>Magnoliopsida</taxon>
        <taxon>eudicotyledons</taxon>
        <taxon>Gunneridae</taxon>
        <taxon>Pentapetalae</taxon>
        <taxon>asterids</taxon>
        <taxon>lamiids</taxon>
        <taxon>Lamiales</taxon>
        <taxon>Gesneriaceae</taxon>
        <taxon>Didymocarpoideae</taxon>
        <taxon>Trichosporeae</taxon>
        <taxon>Loxocarpinae</taxon>
        <taxon>Dorcoceras</taxon>
    </lineage>
</organism>
<protein>
    <submittedName>
        <fullName evidence="1">Uncharacterized protein</fullName>
    </submittedName>
</protein>
<evidence type="ECO:0000313" key="1">
    <source>
        <dbReference type="EMBL" id="KZV49639.1"/>
    </source>
</evidence>
<evidence type="ECO:0000313" key="2">
    <source>
        <dbReference type="Proteomes" id="UP000250235"/>
    </source>
</evidence>
<dbReference type="Proteomes" id="UP000250235">
    <property type="component" value="Unassembled WGS sequence"/>
</dbReference>
<accession>A0A2Z7CYA1</accession>